<dbReference type="PATRIC" id="fig|189381.12.peg.1093"/>
<dbReference type="STRING" id="189381.GCA_900166615_03321"/>
<dbReference type="GO" id="GO:0000270">
    <property type="term" value="P:peptidoglycan metabolic process"/>
    <property type="evidence" value="ECO:0007669"/>
    <property type="project" value="TreeGrafter"/>
</dbReference>
<feature type="domain" description="DUF218" evidence="2">
    <location>
        <begin position="96"/>
        <end position="238"/>
    </location>
</feature>
<name>A0A0M0GPN8_9BACI</name>
<protein>
    <recommendedName>
        <fullName evidence="2">DUF218 domain-containing protein</fullName>
    </recommendedName>
</protein>
<dbReference type="InterPro" id="IPR014729">
    <property type="entry name" value="Rossmann-like_a/b/a_fold"/>
</dbReference>
<evidence type="ECO:0000256" key="1">
    <source>
        <dbReference type="SAM" id="Phobius"/>
    </source>
</evidence>
<feature type="transmembrane region" description="Helical" evidence="1">
    <location>
        <begin position="33"/>
        <end position="51"/>
    </location>
</feature>
<sequence>MKMRRLRNKWALLSLALLGVVMAILFFQVTFGLLFILVNGLIIYILAVLRLRKRLWPYRLIGGAYLIFAVTFAGVEGYILKEAYDETGNLSEDYGAVLILGAGLKGEEPSKTLLSRLATGVEVLKIREDLPVVVSGGQGPGESISEAKAMGRHLIAHRIDESRIIYEDASTNTYENMLYSRRVLEDSGLKEGKVLIVTNDFHLARSKMLARDVGLDASGYAAPTPWFVRANYYIREYFAMVKTFLLGRGTLDG</sequence>
<dbReference type="EMBL" id="LGUE01000001">
    <property type="protein sequence ID" value="KON91819.1"/>
    <property type="molecule type" value="Genomic_DNA"/>
</dbReference>
<feature type="transmembrane region" description="Helical" evidence="1">
    <location>
        <begin position="58"/>
        <end position="80"/>
    </location>
</feature>
<comment type="caution">
    <text evidence="3">The sequence shown here is derived from an EMBL/GenBank/DDBJ whole genome shotgun (WGS) entry which is preliminary data.</text>
</comment>
<dbReference type="AlphaFoldDB" id="A0A0M0GPN8"/>
<dbReference type="Pfam" id="PF02698">
    <property type="entry name" value="DUF218"/>
    <property type="match status" value="1"/>
</dbReference>
<proteinExistence type="predicted"/>
<evidence type="ECO:0000313" key="4">
    <source>
        <dbReference type="Proteomes" id="UP000037405"/>
    </source>
</evidence>
<dbReference type="Proteomes" id="UP000037405">
    <property type="component" value="Unassembled WGS sequence"/>
</dbReference>
<dbReference type="InterPro" id="IPR051599">
    <property type="entry name" value="Cell_Envelope_Assoc"/>
</dbReference>
<dbReference type="GO" id="GO:0043164">
    <property type="term" value="P:Gram-negative-bacterium-type cell wall biogenesis"/>
    <property type="evidence" value="ECO:0007669"/>
    <property type="project" value="TreeGrafter"/>
</dbReference>
<evidence type="ECO:0000313" key="3">
    <source>
        <dbReference type="EMBL" id="KON91819.1"/>
    </source>
</evidence>
<reference evidence="4" key="1">
    <citation type="submission" date="2015-07" db="EMBL/GenBank/DDBJ databases">
        <title>Fjat-14235 jcm11544.</title>
        <authorList>
            <person name="Liu B."/>
            <person name="Wang J."/>
            <person name="Zhu Y."/>
            <person name="Liu G."/>
            <person name="Chen Q."/>
            <person name="Chen Z."/>
            <person name="Lan J."/>
            <person name="Che J."/>
            <person name="Ge C."/>
            <person name="Shi H."/>
            <person name="Pan Z."/>
            <person name="Liu X."/>
        </authorList>
    </citation>
    <scope>NUCLEOTIDE SEQUENCE [LARGE SCALE GENOMIC DNA]</scope>
    <source>
        <strain evidence="4">JCM 11544</strain>
    </source>
</reference>
<dbReference type="CDD" id="cd06259">
    <property type="entry name" value="YdcF-like"/>
    <property type="match status" value="1"/>
</dbReference>
<keyword evidence="1" id="KW-0472">Membrane</keyword>
<dbReference type="Gene3D" id="3.40.50.620">
    <property type="entry name" value="HUPs"/>
    <property type="match status" value="1"/>
</dbReference>
<keyword evidence="1" id="KW-1133">Transmembrane helix</keyword>
<dbReference type="PANTHER" id="PTHR30336:SF4">
    <property type="entry name" value="ENVELOPE BIOGENESIS FACTOR ELYC"/>
    <property type="match status" value="1"/>
</dbReference>
<gene>
    <name evidence="3" type="ORF">AF331_04850</name>
</gene>
<organism evidence="3 4">
    <name type="scientific">Rossellomorea marisflavi</name>
    <dbReference type="NCBI Taxonomy" id="189381"/>
    <lineage>
        <taxon>Bacteria</taxon>
        <taxon>Bacillati</taxon>
        <taxon>Bacillota</taxon>
        <taxon>Bacilli</taxon>
        <taxon>Bacillales</taxon>
        <taxon>Bacillaceae</taxon>
        <taxon>Rossellomorea</taxon>
    </lineage>
</organism>
<keyword evidence="4" id="KW-1185">Reference proteome</keyword>
<dbReference type="GO" id="GO:0005886">
    <property type="term" value="C:plasma membrane"/>
    <property type="evidence" value="ECO:0007669"/>
    <property type="project" value="TreeGrafter"/>
</dbReference>
<evidence type="ECO:0000259" key="2">
    <source>
        <dbReference type="Pfam" id="PF02698"/>
    </source>
</evidence>
<dbReference type="PANTHER" id="PTHR30336">
    <property type="entry name" value="INNER MEMBRANE PROTEIN, PROBABLE PERMEASE"/>
    <property type="match status" value="1"/>
</dbReference>
<keyword evidence="1" id="KW-0812">Transmembrane</keyword>
<accession>A0A0M0GPN8</accession>
<dbReference type="InterPro" id="IPR003848">
    <property type="entry name" value="DUF218"/>
</dbReference>